<dbReference type="AlphaFoldDB" id="A0A451A7Y1"/>
<organism evidence="1">
    <name type="scientific">Candidatus Kentrum sp. TUN</name>
    <dbReference type="NCBI Taxonomy" id="2126343"/>
    <lineage>
        <taxon>Bacteria</taxon>
        <taxon>Pseudomonadati</taxon>
        <taxon>Pseudomonadota</taxon>
        <taxon>Gammaproteobacteria</taxon>
        <taxon>Candidatus Kentrum</taxon>
    </lineage>
</organism>
<protein>
    <submittedName>
        <fullName evidence="1">Uncharacterized protein</fullName>
    </submittedName>
</protein>
<dbReference type="EMBL" id="CAADFX010000168">
    <property type="protein sequence ID" value="VFK62131.1"/>
    <property type="molecule type" value="Genomic_DNA"/>
</dbReference>
<gene>
    <name evidence="1" type="ORF">BECKTUN1418D_GA0071000_116810</name>
</gene>
<proteinExistence type="predicted"/>
<name>A0A451A7Y1_9GAMM</name>
<reference evidence="1" key="1">
    <citation type="submission" date="2019-02" db="EMBL/GenBank/DDBJ databases">
        <authorList>
            <person name="Gruber-Vodicka R. H."/>
            <person name="Seah K. B. B."/>
        </authorList>
    </citation>
    <scope>NUCLEOTIDE SEQUENCE</scope>
    <source>
        <strain evidence="1">BECK_BY1</strain>
    </source>
</reference>
<evidence type="ECO:0000313" key="1">
    <source>
        <dbReference type="EMBL" id="VFK62131.1"/>
    </source>
</evidence>
<sequence>MKNKSKMTVIYCGPALSNHSMEISDLAPALLAFSEIIKKTGVILGADREKIAVSVSGSFKSGSFGFDVEVSQKLIEQAALFFSDKNLIEDILK</sequence>
<accession>A0A451A7Y1</accession>